<protein>
    <recommendedName>
        <fullName evidence="7">Hydrophobin</fullName>
    </recommendedName>
</protein>
<keyword evidence="6 7" id="KW-1015">Disulfide bond</keyword>
<dbReference type="EMBL" id="DQ646635">
    <property type="protein sequence ID" value="ABG33845.1"/>
    <property type="molecule type" value="mRNA"/>
</dbReference>
<accession>Q4G2I6</accession>
<keyword evidence="3 7" id="KW-0134">Cell wall</keyword>
<proteinExistence type="evidence at transcript level"/>
<feature type="region of interest" description="Disordered" evidence="8">
    <location>
        <begin position="20"/>
        <end position="60"/>
    </location>
</feature>
<evidence type="ECO:0000256" key="2">
    <source>
        <dbReference type="ARBA" id="ARBA00010446"/>
    </source>
</evidence>
<dbReference type="Pfam" id="PF01185">
    <property type="entry name" value="Hydrophobin"/>
    <property type="match status" value="1"/>
</dbReference>
<dbReference type="InterPro" id="IPR001338">
    <property type="entry name" value="Class_I_Hydrophobin"/>
</dbReference>
<evidence type="ECO:0000256" key="8">
    <source>
        <dbReference type="SAM" id="MobiDB-lite"/>
    </source>
</evidence>
<comment type="similarity">
    <text evidence="2 7">Belongs to the fungal hydrophobin family.</text>
</comment>
<dbReference type="GO" id="GO:0005199">
    <property type="term" value="F:structural constituent of cell wall"/>
    <property type="evidence" value="ECO:0007669"/>
    <property type="project" value="InterPro"/>
</dbReference>
<feature type="chain" id="PRO_5013983645" description="Hydrophobin" evidence="7">
    <location>
        <begin position="19"/>
        <end position="141"/>
    </location>
</feature>
<evidence type="ECO:0000256" key="4">
    <source>
        <dbReference type="ARBA" id="ARBA00022525"/>
    </source>
</evidence>
<name>Q4G2I6_PAXIN</name>
<dbReference type="AlphaFoldDB" id="Q4G2I6"/>
<feature type="compositionally biased region" description="Low complexity" evidence="8">
    <location>
        <begin position="47"/>
        <end position="57"/>
    </location>
</feature>
<evidence type="ECO:0000256" key="1">
    <source>
        <dbReference type="ARBA" id="ARBA00004191"/>
    </source>
</evidence>
<reference evidence="9" key="1">
    <citation type="journal article" date="2005" name="New Phytol.">
        <title>Spatial patterns of gene expression in the extramatrical mycelium and mycorrhizal root tips formed by the ectomycorrhizal fungus Paxillus involutus in association with birch (Betula pendula) seedlings in soil microcosms.</title>
        <authorList>
            <person name="Wright D.P."/>
            <person name="Johansson T."/>
            <person name="Le Quere A."/>
            <person name="Soderstrom B."/>
            <person name="Tunlid A."/>
        </authorList>
    </citation>
    <scope>NUCLEOTIDE SEQUENCE</scope>
    <source>
        <strain evidence="9">ATCC 200175</strain>
    </source>
</reference>
<dbReference type="GO" id="GO:0009277">
    <property type="term" value="C:fungal-type cell wall"/>
    <property type="evidence" value="ECO:0007669"/>
    <property type="project" value="InterPro"/>
</dbReference>
<evidence type="ECO:0000256" key="3">
    <source>
        <dbReference type="ARBA" id="ARBA00022512"/>
    </source>
</evidence>
<dbReference type="InterPro" id="IPR019778">
    <property type="entry name" value="Class_I_Hydrophobin_CS"/>
</dbReference>
<reference evidence="10" key="2">
    <citation type="journal article" date="2007" name="New Phytol.">
        <title>Evolution of nucleotide sequences and expression patterns of hydrophobin genes in the ectomycorrhizal fungus Paxillus involutus.</title>
        <authorList>
            <person name="Rajashekar B."/>
            <person name="Samson P."/>
            <person name="Johansson T."/>
            <person name="Tunlid A."/>
        </authorList>
    </citation>
    <scope>NUCLEOTIDE SEQUENCE</scope>
    <source>
        <strain evidence="10">ATCC 200175</strain>
    </source>
</reference>
<keyword evidence="4 7" id="KW-0964">Secreted</keyword>
<dbReference type="CDD" id="cd23507">
    <property type="entry name" value="hydrophobin_I"/>
    <property type="match status" value="1"/>
</dbReference>
<gene>
    <name evidence="9" type="primary">hydA</name>
</gene>
<evidence type="ECO:0000256" key="5">
    <source>
        <dbReference type="ARBA" id="ARBA00022729"/>
    </source>
</evidence>
<sequence>MKFTYVFALAAAATVVSAETNAQRMARGLPPKGPARRGTPSFGAKRGSPSGTPSGGSQCNTGPVQCCNSVQQCGSGNEVDTMLSLLGLSVPAGTNVGTNCSPISAVGTGSGASCTQQPVCCENNNFNGLVNIGCTPININL</sequence>
<keyword evidence="5 7" id="KW-0732">Signal</keyword>
<evidence type="ECO:0000313" key="9">
    <source>
        <dbReference type="EMBL" id="AAX51848.1"/>
    </source>
</evidence>
<evidence type="ECO:0000256" key="6">
    <source>
        <dbReference type="ARBA" id="ARBA00023157"/>
    </source>
</evidence>
<dbReference type="SMART" id="SM00075">
    <property type="entry name" value="HYDRO"/>
    <property type="match status" value="1"/>
</dbReference>
<feature type="signal peptide" evidence="7">
    <location>
        <begin position="1"/>
        <end position="18"/>
    </location>
</feature>
<dbReference type="EMBL" id="AY857495">
    <property type="protein sequence ID" value="AAX51848.1"/>
    <property type="molecule type" value="mRNA"/>
</dbReference>
<dbReference type="PROSITE" id="PS00956">
    <property type="entry name" value="HYDROPHOBIN"/>
    <property type="match status" value="1"/>
</dbReference>
<evidence type="ECO:0000256" key="7">
    <source>
        <dbReference type="RuleBase" id="RU365009"/>
    </source>
</evidence>
<comment type="subcellular location">
    <subcellularLocation>
        <location evidence="1 7">Secreted</location>
        <location evidence="1 7">Cell wall</location>
    </subcellularLocation>
</comment>
<evidence type="ECO:0000313" key="10">
    <source>
        <dbReference type="EMBL" id="ABG33845.1"/>
    </source>
</evidence>
<organism evidence="9">
    <name type="scientific">Paxillus involutus</name>
    <name type="common">Brown roll-rim</name>
    <name type="synonym">Agaricus involutus</name>
    <dbReference type="NCBI Taxonomy" id="71150"/>
    <lineage>
        <taxon>Eukaryota</taxon>
        <taxon>Fungi</taxon>
        <taxon>Dikarya</taxon>
        <taxon>Basidiomycota</taxon>
        <taxon>Agaricomycotina</taxon>
        <taxon>Agaricomycetes</taxon>
        <taxon>Agaricomycetidae</taxon>
        <taxon>Boletales</taxon>
        <taxon>Paxilineae</taxon>
        <taxon>Paxillaceae</taxon>
        <taxon>Paxillus</taxon>
    </lineage>
</organism>